<protein>
    <recommendedName>
        <fullName evidence="7">MBD domain-containing protein</fullName>
    </recommendedName>
</protein>
<evidence type="ECO:0000259" key="7">
    <source>
        <dbReference type="PROSITE" id="PS50982"/>
    </source>
</evidence>
<dbReference type="InterPro" id="IPR001739">
    <property type="entry name" value="Methyl_CpG_DNA-bd"/>
</dbReference>
<proteinExistence type="predicted"/>
<feature type="region of interest" description="Disordered" evidence="6">
    <location>
        <begin position="141"/>
        <end position="163"/>
    </location>
</feature>
<organism evidence="8 9">
    <name type="scientific">Solanum commersonii</name>
    <name type="common">Commerson's wild potato</name>
    <name type="synonym">Commerson's nightshade</name>
    <dbReference type="NCBI Taxonomy" id="4109"/>
    <lineage>
        <taxon>Eukaryota</taxon>
        <taxon>Viridiplantae</taxon>
        <taxon>Streptophyta</taxon>
        <taxon>Embryophyta</taxon>
        <taxon>Tracheophyta</taxon>
        <taxon>Spermatophyta</taxon>
        <taxon>Magnoliopsida</taxon>
        <taxon>eudicotyledons</taxon>
        <taxon>Gunneridae</taxon>
        <taxon>Pentapetalae</taxon>
        <taxon>asterids</taxon>
        <taxon>lamiids</taxon>
        <taxon>Solanales</taxon>
        <taxon>Solanaceae</taxon>
        <taxon>Solanoideae</taxon>
        <taxon>Solaneae</taxon>
        <taxon>Solanum</taxon>
    </lineage>
</organism>
<keyword evidence="9" id="KW-1185">Reference proteome</keyword>
<evidence type="ECO:0000256" key="6">
    <source>
        <dbReference type="SAM" id="MobiDB-lite"/>
    </source>
</evidence>
<dbReference type="Pfam" id="PF01429">
    <property type="entry name" value="MBD"/>
    <property type="match status" value="1"/>
</dbReference>
<comment type="caution">
    <text evidence="8">The sequence shown here is derived from an EMBL/GenBank/DDBJ whole genome shotgun (WGS) entry which is preliminary data.</text>
</comment>
<dbReference type="InterPro" id="IPR016177">
    <property type="entry name" value="DNA-bd_dom_sf"/>
</dbReference>
<dbReference type="Gene3D" id="3.30.890.10">
    <property type="entry name" value="Methyl-cpg-binding Protein 2, Chain A"/>
    <property type="match status" value="1"/>
</dbReference>
<dbReference type="EMBL" id="JACXVP010000010">
    <property type="protein sequence ID" value="KAG5581509.1"/>
    <property type="molecule type" value="Genomic_DNA"/>
</dbReference>
<name>A0A9J5X249_SOLCO</name>
<evidence type="ECO:0000313" key="9">
    <source>
        <dbReference type="Proteomes" id="UP000824120"/>
    </source>
</evidence>
<dbReference type="PANTHER" id="PTHR12396">
    <property type="entry name" value="METHYL-CPG BINDING PROTEIN, MBD"/>
    <property type="match status" value="1"/>
</dbReference>
<keyword evidence="2" id="KW-0805">Transcription regulation</keyword>
<keyword evidence="3" id="KW-0238">DNA-binding</keyword>
<dbReference type="OrthoDB" id="10072024at2759"/>
<sequence length="163" mass="18462">MTKVDSIFSSIPSIIVTTNDFCNDGIPSDPLLPLGTCIDVLLDVRVENTTPNKGDVTNEGKVSDVTPSKLKIQRKITPMRLVNLDRSKWLPENWRYETKVRTTRSITIIVDRYYIEPVFGGKFRSKNEVDYFLKAGGKRKKAKNNINCDAATPSEEKNRRRAA</sequence>
<dbReference type="PANTHER" id="PTHR12396:SF42">
    <property type="entry name" value="MBD DOMAIN-CONTAINING PROTEIN"/>
    <property type="match status" value="1"/>
</dbReference>
<evidence type="ECO:0000256" key="1">
    <source>
        <dbReference type="ARBA" id="ARBA00004123"/>
    </source>
</evidence>
<keyword evidence="5" id="KW-0539">Nucleus</keyword>
<dbReference type="Proteomes" id="UP000824120">
    <property type="component" value="Chromosome 10"/>
</dbReference>
<feature type="compositionally biased region" description="Basic and acidic residues" evidence="6">
    <location>
        <begin position="154"/>
        <end position="163"/>
    </location>
</feature>
<gene>
    <name evidence="8" type="ORF">H5410_052136</name>
</gene>
<comment type="subcellular location">
    <subcellularLocation>
        <location evidence="1">Nucleus</location>
    </subcellularLocation>
</comment>
<reference evidence="8 9" key="1">
    <citation type="submission" date="2020-09" db="EMBL/GenBank/DDBJ databases">
        <title>De no assembly of potato wild relative species, Solanum commersonii.</title>
        <authorList>
            <person name="Cho K."/>
        </authorList>
    </citation>
    <scope>NUCLEOTIDE SEQUENCE [LARGE SCALE GENOMIC DNA]</scope>
    <source>
        <strain evidence="8">LZ3.2</strain>
        <tissue evidence="8">Leaf</tissue>
    </source>
</reference>
<dbReference type="SUPFAM" id="SSF54171">
    <property type="entry name" value="DNA-binding domain"/>
    <property type="match status" value="1"/>
</dbReference>
<accession>A0A9J5X249</accession>
<evidence type="ECO:0000256" key="2">
    <source>
        <dbReference type="ARBA" id="ARBA00023015"/>
    </source>
</evidence>
<dbReference type="AlphaFoldDB" id="A0A9J5X249"/>
<evidence type="ECO:0000256" key="3">
    <source>
        <dbReference type="ARBA" id="ARBA00023125"/>
    </source>
</evidence>
<dbReference type="GO" id="GO:0005634">
    <property type="term" value="C:nucleus"/>
    <property type="evidence" value="ECO:0007669"/>
    <property type="project" value="UniProtKB-SubCell"/>
</dbReference>
<feature type="domain" description="MBD" evidence="7">
    <location>
        <begin position="80"/>
        <end position="155"/>
    </location>
</feature>
<dbReference type="GO" id="GO:0003677">
    <property type="term" value="F:DNA binding"/>
    <property type="evidence" value="ECO:0007669"/>
    <property type="project" value="UniProtKB-KW"/>
</dbReference>
<evidence type="ECO:0000256" key="4">
    <source>
        <dbReference type="ARBA" id="ARBA00023163"/>
    </source>
</evidence>
<evidence type="ECO:0000313" key="8">
    <source>
        <dbReference type="EMBL" id="KAG5581509.1"/>
    </source>
</evidence>
<dbReference type="PROSITE" id="PS50982">
    <property type="entry name" value="MBD"/>
    <property type="match status" value="1"/>
</dbReference>
<keyword evidence="4" id="KW-0804">Transcription</keyword>
<evidence type="ECO:0000256" key="5">
    <source>
        <dbReference type="ARBA" id="ARBA00023242"/>
    </source>
</evidence>